<comment type="caution">
    <text evidence="2">The sequence shown here is derived from an EMBL/GenBank/DDBJ whole genome shotgun (WGS) entry which is preliminary data.</text>
</comment>
<keyword evidence="3" id="KW-1185">Reference proteome</keyword>
<dbReference type="AlphaFoldDB" id="A0A3M8P8U0"/>
<reference evidence="2 3" key="1">
    <citation type="journal article" date="2018" name="Int. J. Syst. Evol. Microbiol.">
        <title>Planococcus salinus sp. nov., a moderately halophilic bacterium isolated from a saline-alkali soil.</title>
        <authorList>
            <person name="Gan L."/>
        </authorList>
    </citation>
    <scope>NUCLEOTIDE SEQUENCE [LARGE SCALE GENOMIC DNA]</scope>
    <source>
        <strain evidence="2 3">LCB217</strain>
    </source>
</reference>
<accession>A0A3M8P8U0</accession>
<proteinExistence type="predicted"/>
<name>A0A3M8P8U0_9BACL</name>
<feature type="domain" description="Helix-turn-helix" evidence="1">
    <location>
        <begin position="145"/>
        <end position="189"/>
    </location>
</feature>
<dbReference type="OrthoDB" id="2426620at2"/>
<organism evidence="2 3">
    <name type="scientific">Planococcus salinus</name>
    <dbReference type="NCBI Taxonomy" id="1848460"/>
    <lineage>
        <taxon>Bacteria</taxon>
        <taxon>Bacillati</taxon>
        <taxon>Bacillota</taxon>
        <taxon>Bacilli</taxon>
        <taxon>Bacillales</taxon>
        <taxon>Caryophanaceae</taxon>
        <taxon>Planococcus</taxon>
    </lineage>
</organism>
<evidence type="ECO:0000259" key="1">
    <source>
        <dbReference type="Pfam" id="PF12728"/>
    </source>
</evidence>
<dbReference type="RefSeq" id="WP_123165314.1">
    <property type="nucleotide sequence ID" value="NZ_RIAX01000005.1"/>
</dbReference>
<dbReference type="InterPro" id="IPR010093">
    <property type="entry name" value="SinI_DNA-bd"/>
</dbReference>
<protein>
    <submittedName>
        <fullName evidence="2">Helix-turn-helix domain-containing protein</fullName>
    </submittedName>
</protein>
<dbReference type="InterPro" id="IPR041657">
    <property type="entry name" value="HTH_17"/>
</dbReference>
<dbReference type="NCBIfam" id="TIGR01764">
    <property type="entry name" value="excise"/>
    <property type="match status" value="1"/>
</dbReference>
<dbReference type="Pfam" id="PF12728">
    <property type="entry name" value="HTH_17"/>
    <property type="match status" value="1"/>
</dbReference>
<evidence type="ECO:0000313" key="2">
    <source>
        <dbReference type="EMBL" id="RNF39614.1"/>
    </source>
</evidence>
<dbReference type="EMBL" id="RIAX01000005">
    <property type="protein sequence ID" value="RNF39614.1"/>
    <property type="molecule type" value="Genomic_DNA"/>
</dbReference>
<gene>
    <name evidence="2" type="ORF">EEX84_09080</name>
</gene>
<dbReference type="GO" id="GO:0003677">
    <property type="term" value="F:DNA binding"/>
    <property type="evidence" value="ECO:0007669"/>
    <property type="project" value="InterPro"/>
</dbReference>
<sequence>MIPTIDQKQEKEQEKLWASVETLSSINSEQAEAVLKTTVERSLKQMGFATPAISGLSLKITDLQSVLELHELERKIKQQLKKTDHETASELLIDYFEKVSQMTDEDPAAIQKKLLASLVARNAKRTLKPFYIRRSSKRHKTTSSYYSPSEAAKKIGLSDQTIRRMCEKGKFDGAYKTDGGHWKIPKSNFITTDEQDARAKDFFERIDAKNQKAGQVDEFDL</sequence>
<dbReference type="Proteomes" id="UP000275473">
    <property type="component" value="Unassembled WGS sequence"/>
</dbReference>
<evidence type="ECO:0000313" key="3">
    <source>
        <dbReference type="Proteomes" id="UP000275473"/>
    </source>
</evidence>